<sequence length="92" mass="10035">MSQRLGPLSLAIVAAPGTREEKGREAQQPMSRSSVPEYVSLISPVMSACHHDSTPHCPLSEHHQIRPRAEDFPPTLDSDTATTSLTLPSFSR</sequence>
<feature type="compositionally biased region" description="Basic and acidic residues" evidence="1">
    <location>
        <begin position="51"/>
        <end position="71"/>
    </location>
</feature>
<accession>A0AAE0DAF3</accession>
<feature type="compositionally biased region" description="Low complexity" evidence="1">
    <location>
        <begin position="73"/>
        <end position="92"/>
    </location>
</feature>
<evidence type="ECO:0000313" key="3">
    <source>
        <dbReference type="Proteomes" id="UP001281614"/>
    </source>
</evidence>
<dbReference type="EMBL" id="VYYT01000068">
    <property type="protein sequence ID" value="KAK2772472.1"/>
    <property type="molecule type" value="Genomic_DNA"/>
</dbReference>
<reference evidence="2" key="1">
    <citation type="submission" date="2023-02" db="EMBL/GenBank/DDBJ databases">
        <title>Colletotrichum kahawae CIFC_Que2 genome sequencing and assembly.</title>
        <authorList>
            <person name="Baroncelli R."/>
        </authorList>
    </citation>
    <scope>NUCLEOTIDE SEQUENCE</scope>
    <source>
        <strain evidence="2">CIFC_Que2</strain>
    </source>
</reference>
<dbReference type="Proteomes" id="UP001281614">
    <property type="component" value="Unassembled WGS sequence"/>
</dbReference>
<feature type="region of interest" description="Disordered" evidence="1">
    <location>
        <begin position="1"/>
        <end position="35"/>
    </location>
</feature>
<organism evidence="2 3">
    <name type="scientific">Colletotrichum kahawae</name>
    <name type="common">Coffee berry disease fungus</name>
    <dbReference type="NCBI Taxonomy" id="34407"/>
    <lineage>
        <taxon>Eukaryota</taxon>
        <taxon>Fungi</taxon>
        <taxon>Dikarya</taxon>
        <taxon>Ascomycota</taxon>
        <taxon>Pezizomycotina</taxon>
        <taxon>Sordariomycetes</taxon>
        <taxon>Hypocreomycetidae</taxon>
        <taxon>Glomerellales</taxon>
        <taxon>Glomerellaceae</taxon>
        <taxon>Colletotrichum</taxon>
        <taxon>Colletotrichum gloeosporioides species complex</taxon>
    </lineage>
</organism>
<feature type="region of interest" description="Disordered" evidence="1">
    <location>
        <begin position="51"/>
        <end position="92"/>
    </location>
</feature>
<comment type="caution">
    <text evidence="2">The sequence shown here is derived from an EMBL/GenBank/DDBJ whole genome shotgun (WGS) entry which is preliminary data.</text>
</comment>
<proteinExistence type="predicted"/>
<name>A0AAE0DAF3_COLKA</name>
<dbReference type="AlphaFoldDB" id="A0AAE0DAF3"/>
<gene>
    <name evidence="2" type="ORF">CKAH01_04010</name>
</gene>
<keyword evidence="3" id="KW-1185">Reference proteome</keyword>
<evidence type="ECO:0000313" key="2">
    <source>
        <dbReference type="EMBL" id="KAK2772472.1"/>
    </source>
</evidence>
<protein>
    <submittedName>
        <fullName evidence="2">Uncharacterized protein</fullName>
    </submittedName>
</protein>
<evidence type="ECO:0000256" key="1">
    <source>
        <dbReference type="SAM" id="MobiDB-lite"/>
    </source>
</evidence>